<feature type="region of interest" description="Disordered" evidence="1">
    <location>
        <begin position="71"/>
        <end position="101"/>
    </location>
</feature>
<evidence type="ECO:0000259" key="2">
    <source>
        <dbReference type="PROSITE" id="PS50006"/>
    </source>
</evidence>
<name>A0A3R7KD72_TRYRA</name>
<organism evidence="3 4">
    <name type="scientific">Trypanosoma rangeli</name>
    <dbReference type="NCBI Taxonomy" id="5698"/>
    <lineage>
        <taxon>Eukaryota</taxon>
        <taxon>Discoba</taxon>
        <taxon>Euglenozoa</taxon>
        <taxon>Kinetoplastea</taxon>
        <taxon>Metakinetoplastina</taxon>
        <taxon>Trypanosomatida</taxon>
        <taxon>Trypanosomatidae</taxon>
        <taxon>Trypanosoma</taxon>
        <taxon>Herpetosoma</taxon>
    </lineage>
</organism>
<evidence type="ECO:0000256" key="1">
    <source>
        <dbReference type="SAM" id="MobiDB-lite"/>
    </source>
</evidence>
<evidence type="ECO:0000313" key="4">
    <source>
        <dbReference type="Proteomes" id="UP000283634"/>
    </source>
</evidence>
<dbReference type="PROSITE" id="PS50006">
    <property type="entry name" value="FHA_DOMAIN"/>
    <property type="match status" value="1"/>
</dbReference>
<dbReference type="SUPFAM" id="SSF49879">
    <property type="entry name" value="SMAD/FHA domain"/>
    <property type="match status" value="1"/>
</dbReference>
<evidence type="ECO:0000313" key="3">
    <source>
        <dbReference type="EMBL" id="RNE98154.1"/>
    </source>
</evidence>
<feature type="domain" description="FHA" evidence="2">
    <location>
        <begin position="33"/>
        <end position="128"/>
    </location>
</feature>
<accession>A0A3R7KD72</accession>
<dbReference type="EMBL" id="MKGL01000488">
    <property type="protein sequence ID" value="RNE98154.1"/>
    <property type="molecule type" value="Genomic_DNA"/>
</dbReference>
<reference evidence="3 4" key="1">
    <citation type="journal article" date="2018" name="BMC Genomics">
        <title>Genomic comparison of Trypanosoma conorhini and Trypanosoma rangeli to Trypanosoma cruzi strains of high and low virulence.</title>
        <authorList>
            <person name="Bradwell K.R."/>
            <person name="Koparde V.N."/>
            <person name="Matveyev A.V."/>
            <person name="Serrano M.G."/>
            <person name="Alves J.M."/>
            <person name="Parikh H."/>
            <person name="Huang B."/>
            <person name="Lee V."/>
            <person name="Espinosa-Alvarez O."/>
            <person name="Ortiz P.A."/>
            <person name="Costa-Martins A.G."/>
            <person name="Teixeira M.M."/>
            <person name="Buck G.A."/>
        </authorList>
    </citation>
    <scope>NUCLEOTIDE SEQUENCE [LARGE SCALE GENOMIC DNA]</scope>
    <source>
        <strain evidence="3 4">AM80</strain>
    </source>
</reference>
<feature type="compositionally biased region" description="Basic residues" evidence="1">
    <location>
        <begin position="89"/>
        <end position="98"/>
    </location>
</feature>
<dbReference type="PANTHER" id="PTHR23308">
    <property type="entry name" value="NUCLEAR INHIBITOR OF PROTEIN PHOSPHATASE-1"/>
    <property type="match status" value="1"/>
</dbReference>
<dbReference type="InterPro" id="IPR008984">
    <property type="entry name" value="SMAD_FHA_dom_sf"/>
</dbReference>
<dbReference type="InterPro" id="IPR000253">
    <property type="entry name" value="FHA_dom"/>
</dbReference>
<protein>
    <recommendedName>
        <fullName evidence="2">FHA domain-containing protein</fullName>
    </recommendedName>
</protein>
<comment type="caution">
    <text evidence="3">The sequence shown here is derived from an EMBL/GenBank/DDBJ whole genome shotgun (WGS) entry which is preliminary data.</text>
</comment>
<sequence length="312" mass="33987">MVNYFDAEMVLTKGPETLPRRMSLLVPTDGTPVTVGRAPENDIVLSAHLLFASQSHCQFFMRPVLATLSGGGEEEAEKERGEGNEKQGPGRKKKKAADRKRGRDAPLLELCLIDMGSSNGTFVNGKRVEANVVTPLRHRDVLVFGGMRDIAAGASLPADAVIHAPEIVTWCVALNADDIPIDCASTPPVVLHADFVEAEEKRITLELLQRMTSPPLTTGRRSTTTANQPPTVLKRWNEAPSRQLWEYEHDQTLQGPADREEIPRVNAGKNDGQINETANAKDDVNKCTQRGGHVAAALFPQEESMGAQITPS</sequence>
<dbReference type="Gene3D" id="2.60.200.20">
    <property type="match status" value="1"/>
</dbReference>
<dbReference type="Proteomes" id="UP000283634">
    <property type="component" value="Unassembled WGS sequence"/>
</dbReference>
<dbReference type="InterPro" id="IPR050923">
    <property type="entry name" value="Cell_Proc_Reg/RNA_Proc"/>
</dbReference>
<dbReference type="OrthoDB" id="687730at2759"/>
<dbReference type="GeneID" id="40332865"/>
<dbReference type="AlphaFoldDB" id="A0A3R7KD72"/>
<dbReference type="Pfam" id="PF00498">
    <property type="entry name" value="FHA"/>
    <property type="match status" value="1"/>
</dbReference>
<dbReference type="RefSeq" id="XP_029234486.1">
    <property type="nucleotide sequence ID" value="XM_029385646.1"/>
</dbReference>
<gene>
    <name evidence="3" type="ORF">TraAM80_08932</name>
</gene>
<keyword evidence="4" id="KW-1185">Reference proteome</keyword>
<dbReference type="OMA" id="MTEHICA"/>
<proteinExistence type="predicted"/>
<dbReference type="SMART" id="SM00240">
    <property type="entry name" value="FHA"/>
    <property type="match status" value="1"/>
</dbReference>
<dbReference type="CDD" id="cd00060">
    <property type="entry name" value="FHA"/>
    <property type="match status" value="1"/>
</dbReference>